<dbReference type="SMART" id="SM01163">
    <property type="entry name" value="DUF1785"/>
    <property type="match status" value="1"/>
</dbReference>
<dbReference type="InterPro" id="IPR036397">
    <property type="entry name" value="RNaseH_sf"/>
</dbReference>
<dbReference type="PROSITE" id="PS50821">
    <property type="entry name" value="PAZ"/>
    <property type="match status" value="1"/>
</dbReference>
<dbReference type="InterPro" id="IPR014811">
    <property type="entry name" value="ArgoL1"/>
</dbReference>
<dbReference type="InterPro" id="IPR032474">
    <property type="entry name" value="Argonaute_N"/>
</dbReference>
<dbReference type="InterPro" id="IPR003165">
    <property type="entry name" value="Piwi"/>
</dbReference>
<comment type="caution">
    <text evidence="4">The sequence shown here is derived from an EMBL/GenBank/DDBJ whole genome shotgun (WGS) entry which is preliminary data.</text>
</comment>
<dbReference type="AlphaFoldDB" id="A0A8H7DZW9"/>
<feature type="region of interest" description="Disordered" evidence="1">
    <location>
        <begin position="1"/>
        <end position="139"/>
    </location>
</feature>
<protein>
    <recommendedName>
        <fullName evidence="6">Piwi domain-containing protein</fullName>
    </recommendedName>
</protein>
<evidence type="ECO:0000313" key="4">
    <source>
        <dbReference type="EMBL" id="KAF7502918.1"/>
    </source>
</evidence>
<dbReference type="SUPFAM" id="SSF53098">
    <property type="entry name" value="Ribonuclease H-like"/>
    <property type="match status" value="1"/>
</dbReference>
<dbReference type="Gene3D" id="3.30.420.10">
    <property type="entry name" value="Ribonuclease H-like superfamily/Ribonuclease H"/>
    <property type="match status" value="1"/>
</dbReference>
<sequence length="1032" mass="113540">MLTRNTSNQPSAAPSSTGAKQTSQSFVNMSNPARRRGRGGNPQQQSDSSSARGGGLAPGAFDGPASRGGASSNTGSAGRPASTAQSATSGPGSQPGSPSTSPRSAQPGSFAPGPGSPNSPSSGIAPAPLMTDPARDPARQARLTDSLRNIDLPASFYNLDNLYEMPTEFKTRPGYNTTGREVSVKLNSFPVVQFPVSSVYQYDVQIGSGAEKRAVILKVWASNARKAATGEWFIFDGNKLGWSGQNFKEDIHVTVDLDAEEGRSSGRTSNTFRIVIRKAKTLNLSLIQAYFSRQIQMGPEILEGINFLDHLLREGPSRNPRFIPIRRQFFIRDGQRAALGGGVEVFRGVYQSLRLAEGQRAIINLDVANCCFWQPTSLIAAIIAKMRLRDPQGIQQQCRPVQDNGTVKASQFQKLMSKNFRKVLVKARYEGCPVPDKAWNIKDFSVKSAQQHMLDMKDASGNPTGQQQSVAQYFKTRYNVTLQYPGLPLVEMTKRGVFYPMEFLHVIENQRYAFKLDETQTANMIKFAVTRPDVRNSSINEGQGWLNWGEDRFLKQYGLKVNPTMMRTKARLLPSPEVQFGGAAAKPGTAGRWDLRGKKFLTTNPRELVAWGVGVFGNADKPMLEKFAKDFAQAYRQHGGKISSAPPNLMRLPADPAQAVEQLHNGTGNMFKQRPQLLVFIVQDKNSFHYLRIKKSCDCRFGVVSQVLQFQQVRKGNPQYYSNVLMKVNAKLGGTTAQAKPDRTSGFKSFPGPTMVIGADVSHASPGSDQASMAALTVSFDKFGGRYAAACQTNGKRVEIITEANWASMLTPLVTQWVATIGGGRVPGTIYYFRDGVSEGQFVHVMQQEVPHIKSVMSKIQGSDWKGKVTVIIAAKRHHVRAFPEDKAGADKNGNPLPGTLIEHDCTMPFEWDFYLYSHIALQGTARPVHYTIIHDESNHPPNVIQNMIYEHCYQYMRSTTSVSLFPAVYYAHLASNRAKAHENIPSSEGPQGGPGFKQNQPAAQSDVSDSEVRPLMAMFPVNGIHFAMWYI</sequence>
<evidence type="ECO:0000256" key="1">
    <source>
        <dbReference type="SAM" id="MobiDB-lite"/>
    </source>
</evidence>
<gene>
    <name evidence="4" type="ORF">GJ744_004823</name>
</gene>
<feature type="domain" description="Piwi" evidence="3">
    <location>
        <begin position="677"/>
        <end position="984"/>
    </location>
</feature>
<dbReference type="SUPFAM" id="SSF101690">
    <property type="entry name" value="PAZ domain"/>
    <property type="match status" value="1"/>
</dbReference>
<feature type="domain" description="PAZ" evidence="2">
    <location>
        <begin position="408"/>
        <end position="508"/>
    </location>
</feature>
<dbReference type="EMBL" id="JAACFV010000209">
    <property type="protein sequence ID" value="KAF7502918.1"/>
    <property type="molecule type" value="Genomic_DNA"/>
</dbReference>
<dbReference type="InterPro" id="IPR003100">
    <property type="entry name" value="PAZ_dom"/>
</dbReference>
<accession>A0A8H7DZW9</accession>
<feature type="compositionally biased region" description="Polar residues" evidence="1">
    <location>
        <begin position="41"/>
        <end position="51"/>
    </location>
</feature>
<dbReference type="Pfam" id="PF02170">
    <property type="entry name" value="PAZ"/>
    <property type="match status" value="1"/>
</dbReference>
<dbReference type="Pfam" id="PF08699">
    <property type="entry name" value="ArgoL1"/>
    <property type="match status" value="1"/>
</dbReference>
<dbReference type="Pfam" id="PF16486">
    <property type="entry name" value="ArgoN"/>
    <property type="match status" value="1"/>
</dbReference>
<feature type="compositionally biased region" description="Low complexity" evidence="1">
    <location>
        <begin position="85"/>
        <end position="128"/>
    </location>
</feature>
<dbReference type="Gene3D" id="2.170.260.10">
    <property type="entry name" value="paz domain"/>
    <property type="match status" value="1"/>
</dbReference>
<keyword evidence="5" id="KW-1185">Reference proteome</keyword>
<evidence type="ECO:0000313" key="5">
    <source>
        <dbReference type="Proteomes" id="UP000606974"/>
    </source>
</evidence>
<feature type="region of interest" description="Disordered" evidence="1">
    <location>
        <begin position="982"/>
        <end position="1010"/>
    </location>
</feature>
<dbReference type="GO" id="GO:0003723">
    <property type="term" value="F:RNA binding"/>
    <property type="evidence" value="ECO:0007669"/>
    <property type="project" value="InterPro"/>
</dbReference>
<dbReference type="InterPro" id="IPR045246">
    <property type="entry name" value="Piwi_ago-like"/>
</dbReference>
<dbReference type="OrthoDB" id="10252740at2759"/>
<dbReference type="Pfam" id="PF16488">
    <property type="entry name" value="ArgoL2"/>
    <property type="match status" value="1"/>
</dbReference>
<evidence type="ECO:0008006" key="6">
    <source>
        <dbReference type="Google" id="ProtNLM"/>
    </source>
</evidence>
<evidence type="ECO:0000259" key="2">
    <source>
        <dbReference type="PROSITE" id="PS50821"/>
    </source>
</evidence>
<dbReference type="CDD" id="cd02846">
    <property type="entry name" value="PAZ_argonaute_like"/>
    <property type="match status" value="1"/>
</dbReference>
<dbReference type="CDD" id="cd04657">
    <property type="entry name" value="Piwi_ago-like"/>
    <property type="match status" value="1"/>
</dbReference>
<dbReference type="InterPro" id="IPR032472">
    <property type="entry name" value="ArgoL2"/>
</dbReference>
<reference evidence="4" key="1">
    <citation type="submission" date="2020-02" db="EMBL/GenBank/DDBJ databases">
        <authorList>
            <person name="Palmer J.M."/>
        </authorList>
    </citation>
    <scope>NUCLEOTIDE SEQUENCE</scope>
    <source>
        <strain evidence="4">EPUS1.4</strain>
        <tissue evidence="4">Thallus</tissue>
    </source>
</reference>
<dbReference type="SMART" id="SM00950">
    <property type="entry name" value="Piwi"/>
    <property type="match status" value="1"/>
</dbReference>
<dbReference type="PROSITE" id="PS50822">
    <property type="entry name" value="PIWI"/>
    <property type="match status" value="1"/>
</dbReference>
<feature type="compositionally biased region" description="Polar residues" evidence="1">
    <location>
        <begin position="998"/>
        <end position="1008"/>
    </location>
</feature>
<dbReference type="InterPro" id="IPR012337">
    <property type="entry name" value="RNaseH-like_sf"/>
</dbReference>
<dbReference type="InterPro" id="IPR036085">
    <property type="entry name" value="PAZ_dom_sf"/>
</dbReference>
<name>A0A8H7DZW9_9EURO</name>
<dbReference type="Proteomes" id="UP000606974">
    <property type="component" value="Unassembled WGS sequence"/>
</dbReference>
<proteinExistence type="predicted"/>
<feature type="compositionally biased region" description="Polar residues" evidence="1">
    <location>
        <begin position="1"/>
        <end position="31"/>
    </location>
</feature>
<organism evidence="4 5">
    <name type="scientific">Endocarpon pusillum</name>
    <dbReference type="NCBI Taxonomy" id="364733"/>
    <lineage>
        <taxon>Eukaryota</taxon>
        <taxon>Fungi</taxon>
        <taxon>Dikarya</taxon>
        <taxon>Ascomycota</taxon>
        <taxon>Pezizomycotina</taxon>
        <taxon>Eurotiomycetes</taxon>
        <taxon>Chaetothyriomycetidae</taxon>
        <taxon>Verrucariales</taxon>
        <taxon>Verrucariaceae</taxon>
        <taxon>Endocarpon</taxon>
    </lineage>
</organism>
<evidence type="ECO:0000259" key="3">
    <source>
        <dbReference type="PROSITE" id="PS50822"/>
    </source>
</evidence>
<dbReference type="Pfam" id="PF02171">
    <property type="entry name" value="Piwi"/>
    <property type="match status" value="1"/>
</dbReference>
<dbReference type="Gene3D" id="3.40.50.2300">
    <property type="match status" value="1"/>
</dbReference>
<dbReference type="PANTHER" id="PTHR22891">
    <property type="entry name" value="EUKARYOTIC TRANSLATION INITIATION FACTOR 2C"/>
    <property type="match status" value="1"/>
</dbReference>